<keyword evidence="2" id="KW-1185">Reference proteome</keyword>
<gene>
    <name evidence="1" type="ORF">LAV_00016</name>
</gene>
<accession>A0A1W6DX23</accession>
<name>A0A1W6DX23_9CAUD</name>
<proteinExistence type="predicted"/>
<evidence type="ECO:0000313" key="2">
    <source>
        <dbReference type="Proteomes" id="UP000223906"/>
    </source>
</evidence>
<protein>
    <submittedName>
        <fullName evidence="1">Uncharacterized protein</fullName>
    </submittedName>
</protein>
<dbReference type="Proteomes" id="UP000223906">
    <property type="component" value="Segment"/>
</dbReference>
<sequence>MARPIVLRGDSGSAFIEGLGGLRPAEDVPGGIHSSDELPGG</sequence>
<evidence type="ECO:0000313" key="1">
    <source>
        <dbReference type="EMBL" id="ARK07416.1"/>
    </source>
</evidence>
<reference evidence="1 2" key="1">
    <citation type="submission" date="2017-02" db="EMBL/GenBank/DDBJ databases">
        <title>The first characterized phage against a member of the ecologically important #sphingomonads reveals high dissimilarity against all other known phages.</title>
        <authorList>
            <person name="Nielsen T.K."/>
            <person name="Carstens A.B."/>
            <person name="Kot W."/>
            <person name="Lametsch R."/>
            <person name="Neve H."/>
            <person name="Hansen L.H."/>
        </authorList>
    </citation>
    <scope>NUCLEOTIDE SEQUENCE [LARGE SCALE GENOMIC DNA]</scope>
</reference>
<organism evidence="1 2">
    <name type="scientific">Sphingobium phage Lacusarx</name>
    <dbReference type="NCBI Taxonomy" id="1980139"/>
    <lineage>
        <taxon>Viruses</taxon>
        <taxon>Duplodnaviria</taxon>
        <taxon>Heunggongvirae</taxon>
        <taxon>Uroviricota</taxon>
        <taxon>Caudoviricetes</taxon>
        <taxon>Lacusarxvirus</taxon>
        <taxon>Lacusarxvirus lacusarx</taxon>
    </lineage>
</organism>
<dbReference type="EMBL" id="KY629563">
    <property type="protein sequence ID" value="ARK07416.1"/>
    <property type="molecule type" value="Genomic_DNA"/>
</dbReference>